<proteinExistence type="predicted"/>
<sequence>MASERPPQKSCQFSASASPRSSVGICAKFVLEERPQARSLRASMCFPGRSLLVAGSSSRVTTRGAPQAGLVRFTQDEHGLYVASKNHDSRPPPEMGVFAPRGASPAQRPPAWSPAQPPHAWSPAQRPPAWSPAQPPHSQRPTGIYSTIPRSPPADGRARTTSGSHFQWTPSARRGLHTARTLTHIHSLWADALPLPEANSAQASSSKSSSDIKAYLPTVPEPCHNRAGKLDRTLQAPTVQHLRTSALGLSLLRSRTEMQQTWSLLRALHAVPRGPAPKFPLPLSTTLPSQTAVLPTRTF</sequence>
<dbReference type="AlphaFoldDB" id="A0A165B9I3"/>
<feature type="compositionally biased region" description="Pro residues" evidence="1">
    <location>
        <begin position="107"/>
        <end position="117"/>
    </location>
</feature>
<keyword evidence="3" id="KW-1185">Reference proteome</keyword>
<evidence type="ECO:0000313" key="3">
    <source>
        <dbReference type="Proteomes" id="UP000077266"/>
    </source>
</evidence>
<feature type="region of interest" description="Disordered" evidence="1">
    <location>
        <begin position="1"/>
        <end position="20"/>
    </location>
</feature>
<feature type="compositionally biased region" description="Pro residues" evidence="1">
    <location>
        <begin position="125"/>
        <end position="135"/>
    </location>
</feature>
<dbReference type="Proteomes" id="UP000077266">
    <property type="component" value="Unassembled WGS sequence"/>
</dbReference>
<dbReference type="InParanoid" id="A0A165B9I3"/>
<name>A0A165B9I3_EXIGL</name>
<evidence type="ECO:0000313" key="2">
    <source>
        <dbReference type="EMBL" id="KZV80130.1"/>
    </source>
</evidence>
<feature type="compositionally biased region" description="Polar residues" evidence="1">
    <location>
        <begin position="9"/>
        <end position="20"/>
    </location>
</feature>
<evidence type="ECO:0000256" key="1">
    <source>
        <dbReference type="SAM" id="MobiDB-lite"/>
    </source>
</evidence>
<protein>
    <submittedName>
        <fullName evidence="2">Uncharacterized protein</fullName>
    </submittedName>
</protein>
<feature type="compositionally biased region" description="Polar residues" evidence="1">
    <location>
        <begin position="136"/>
        <end position="149"/>
    </location>
</feature>
<reference evidence="2 3" key="1">
    <citation type="journal article" date="2016" name="Mol. Biol. Evol.">
        <title>Comparative Genomics of Early-Diverging Mushroom-Forming Fungi Provides Insights into the Origins of Lignocellulose Decay Capabilities.</title>
        <authorList>
            <person name="Nagy L.G."/>
            <person name="Riley R."/>
            <person name="Tritt A."/>
            <person name="Adam C."/>
            <person name="Daum C."/>
            <person name="Floudas D."/>
            <person name="Sun H."/>
            <person name="Yadav J.S."/>
            <person name="Pangilinan J."/>
            <person name="Larsson K.H."/>
            <person name="Matsuura K."/>
            <person name="Barry K."/>
            <person name="Labutti K."/>
            <person name="Kuo R."/>
            <person name="Ohm R.A."/>
            <person name="Bhattacharya S.S."/>
            <person name="Shirouzu T."/>
            <person name="Yoshinaga Y."/>
            <person name="Martin F.M."/>
            <person name="Grigoriev I.V."/>
            <person name="Hibbett D.S."/>
        </authorList>
    </citation>
    <scope>NUCLEOTIDE SEQUENCE [LARGE SCALE GENOMIC DNA]</scope>
    <source>
        <strain evidence="2 3">HHB12029</strain>
    </source>
</reference>
<dbReference type="EMBL" id="KV426519">
    <property type="protein sequence ID" value="KZV80130.1"/>
    <property type="molecule type" value="Genomic_DNA"/>
</dbReference>
<feature type="region of interest" description="Disordered" evidence="1">
    <location>
        <begin position="84"/>
        <end position="173"/>
    </location>
</feature>
<feature type="compositionally biased region" description="Polar residues" evidence="1">
    <location>
        <begin position="159"/>
        <end position="170"/>
    </location>
</feature>
<gene>
    <name evidence="2" type="ORF">EXIGLDRAFT_434310</name>
</gene>
<organism evidence="2 3">
    <name type="scientific">Exidia glandulosa HHB12029</name>
    <dbReference type="NCBI Taxonomy" id="1314781"/>
    <lineage>
        <taxon>Eukaryota</taxon>
        <taxon>Fungi</taxon>
        <taxon>Dikarya</taxon>
        <taxon>Basidiomycota</taxon>
        <taxon>Agaricomycotina</taxon>
        <taxon>Agaricomycetes</taxon>
        <taxon>Auriculariales</taxon>
        <taxon>Exidiaceae</taxon>
        <taxon>Exidia</taxon>
    </lineage>
</organism>
<accession>A0A165B9I3</accession>